<dbReference type="AlphaFoldDB" id="A0A7J7IVD5"/>
<dbReference type="EMBL" id="VXIV02003353">
    <property type="protein sequence ID" value="KAF6017882.1"/>
    <property type="molecule type" value="Genomic_DNA"/>
</dbReference>
<comment type="caution">
    <text evidence="1">The sequence shown here is derived from an EMBL/GenBank/DDBJ whole genome shotgun (WGS) entry which is preliminary data.</text>
</comment>
<dbReference type="InterPro" id="IPR028082">
    <property type="entry name" value="Peripla_BP_I"/>
</dbReference>
<dbReference type="Gene3D" id="3.40.50.2300">
    <property type="match status" value="1"/>
</dbReference>
<keyword evidence="2" id="KW-1185">Reference proteome</keyword>
<name>A0A7J7IVD5_BUGNE</name>
<proteinExistence type="predicted"/>
<dbReference type="SUPFAM" id="SSF53822">
    <property type="entry name" value="Periplasmic binding protein-like I"/>
    <property type="match status" value="1"/>
</dbReference>
<evidence type="ECO:0000313" key="1">
    <source>
        <dbReference type="EMBL" id="KAF6017882.1"/>
    </source>
</evidence>
<dbReference type="Proteomes" id="UP000593567">
    <property type="component" value="Unassembled WGS sequence"/>
</dbReference>
<evidence type="ECO:0000313" key="2">
    <source>
        <dbReference type="Proteomes" id="UP000593567"/>
    </source>
</evidence>
<accession>A0A7J7IVD5</accession>
<reference evidence="1" key="1">
    <citation type="submission" date="2020-06" db="EMBL/GenBank/DDBJ databases">
        <title>Draft genome of Bugula neritina, a colonial animal packing powerful symbionts and potential medicines.</title>
        <authorList>
            <person name="Rayko M."/>
        </authorList>
    </citation>
    <scope>NUCLEOTIDE SEQUENCE [LARGE SCALE GENOMIC DNA]</scope>
    <source>
        <strain evidence="1">Kwan_BN1</strain>
    </source>
</reference>
<gene>
    <name evidence="1" type="ORF">EB796_023821</name>
</gene>
<sequence length="273" mass="29862">MTSLPVVFSQQQTVNIGAMFQTNEDFSKLAFKTAIQMVNEHTGGIQFVPVVYSIDNALDASIKACDILESGNDSKSQDEANSGVAALFVIADSASVDIAISLCELVGIPIMQVASDSRLVHTDSPKSQYVLDFLKSQNKSEETGTNLLLVCTTTTNALIIDSINLLAAAINNLRTDDKDFRTVPINCNLTDTRWSYGSALVKEISEVGNWDANKGLNISTSAKRRRDEILRDLNNKTLDVVVKPEAPFIMPTGENSTKFYGYAMDMLEYLARS</sequence>
<organism evidence="1 2">
    <name type="scientific">Bugula neritina</name>
    <name type="common">Brown bryozoan</name>
    <name type="synonym">Sertularia neritina</name>
    <dbReference type="NCBI Taxonomy" id="10212"/>
    <lineage>
        <taxon>Eukaryota</taxon>
        <taxon>Metazoa</taxon>
        <taxon>Spiralia</taxon>
        <taxon>Lophotrochozoa</taxon>
        <taxon>Bryozoa</taxon>
        <taxon>Gymnolaemata</taxon>
        <taxon>Cheilostomatida</taxon>
        <taxon>Flustrina</taxon>
        <taxon>Buguloidea</taxon>
        <taxon>Bugulidae</taxon>
        <taxon>Bugula</taxon>
    </lineage>
</organism>
<protein>
    <submittedName>
        <fullName evidence="1">Uncharacterized protein</fullName>
    </submittedName>
</protein>